<evidence type="ECO:0000256" key="2">
    <source>
        <dbReference type="ARBA" id="ARBA00022737"/>
    </source>
</evidence>
<dbReference type="InterPro" id="IPR001611">
    <property type="entry name" value="Leu-rich_rpt"/>
</dbReference>
<evidence type="ECO:0000256" key="3">
    <source>
        <dbReference type="SAM" id="MobiDB-lite"/>
    </source>
</evidence>
<feature type="region of interest" description="Disordered" evidence="3">
    <location>
        <begin position="186"/>
        <end position="207"/>
    </location>
</feature>
<accession>A0AAV9R7F5</accession>
<dbReference type="Proteomes" id="UP001311232">
    <property type="component" value="Unassembled WGS sequence"/>
</dbReference>
<evidence type="ECO:0000313" key="5">
    <source>
        <dbReference type="Proteomes" id="UP001311232"/>
    </source>
</evidence>
<keyword evidence="2" id="KW-0677">Repeat</keyword>
<dbReference type="SUPFAM" id="SSF52058">
    <property type="entry name" value="L domain-like"/>
    <property type="match status" value="1"/>
</dbReference>
<dbReference type="PROSITE" id="PS51450">
    <property type="entry name" value="LRR"/>
    <property type="match status" value="2"/>
</dbReference>
<keyword evidence="5" id="KW-1185">Reference proteome</keyword>
<dbReference type="PANTHER" id="PTHR48051:SF35">
    <property type="entry name" value="LEUCINE-RICH REPEAT-CONTAINING PROTEIN 27"/>
    <property type="match status" value="1"/>
</dbReference>
<evidence type="ECO:0008006" key="6">
    <source>
        <dbReference type="Google" id="ProtNLM"/>
    </source>
</evidence>
<comment type="caution">
    <text evidence="4">The sequence shown here is derived from an EMBL/GenBank/DDBJ whole genome shotgun (WGS) entry which is preliminary data.</text>
</comment>
<gene>
    <name evidence="4" type="ORF">CRENBAI_021371</name>
</gene>
<dbReference type="Gene3D" id="3.80.10.10">
    <property type="entry name" value="Ribonuclease Inhibitor"/>
    <property type="match status" value="1"/>
</dbReference>
<name>A0AAV9R7F5_9TELE</name>
<evidence type="ECO:0000256" key="1">
    <source>
        <dbReference type="ARBA" id="ARBA00022614"/>
    </source>
</evidence>
<dbReference type="InterPro" id="IPR050216">
    <property type="entry name" value="LRR_domain-containing"/>
</dbReference>
<dbReference type="GO" id="GO:0005737">
    <property type="term" value="C:cytoplasm"/>
    <property type="evidence" value="ECO:0007669"/>
    <property type="project" value="TreeGrafter"/>
</dbReference>
<dbReference type="SMART" id="SM00369">
    <property type="entry name" value="LRR_TYP"/>
    <property type="match status" value="3"/>
</dbReference>
<dbReference type="InterPro" id="IPR032675">
    <property type="entry name" value="LRR_dom_sf"/>
</dbReference>
<feature type="compositionally biased region" description="Low complexity" evidence="3">
    <location>
        <begin position="186"/>
        <end position="195"/>
    </location>
</feature>
<dbReference type="InterPro" id="IPR003591">
    <property type="entry name" value="Leu-rich_rpt_typical-subtyp"/>
</dbReference>
<evidence type="ECO:0000313" key="4">
    <source>
        <dbReference type="EMBL" id="KAK5605203.1"/>
    </source>
</evidence>
<dbReference type="AlphaFoldDB" id="A0AAV9R7F5"/>
<dbReference type="PANTHER" id="PTHR48051">
    <property type="match status" value="1"/>
</dbReference>
<reference evidence="4 5" key="1">
    <citation type="submission" date="2021-06" db="EMBL/GenBank/DDBJ databases">
        <authorList>
            <person name="Palmer J.M."/>
        </authorList>
    </citation>
    <scope>NUCLEOTIDE SEQUENCE [LARGE SCALE GENOMIC DNA]</scope>
    <source>
        <strain evidence="4 5">MEX-2019</strain>
        <tissue evidence="4">Muscle</tissue>
    </source>
</reference>
<organism evidence="4 5">
    <name type="scientific">Crenichthys baileyi</name>
    <name type="common">White River springfish</name>
    <dbReference type="NCBI Taxonomy" id="28760"/>
    <lineage>
        <taxon>Eukaryota</taxon>
        <taxon>Metazoa</taxon>
        <taxon>Chordata</taxon>
        <taxon>Craniata</taxon>
        <taxon>Vertebrata</taxon>
        <taxon>Euteleostomi</taxon>
        <taxon>Actinopterygii</taxon>
        <taxon>Neopterygii</taxon>
        <taxon>Teleostei</taxon>
        <taxon>Neoteleostei</taxon>
        <taxon>Acanthomorphata</taxon>
        <taxon>Ovalentaria</taxon>
        <taxon>Atherinomorphae</taxon>
        <taxon>Cyprinodontiformes</taxon>
        <taxon>Goodeidae</taxon>
        <taxon>Crenichthys</taxon>
    </lineage>
</organism>
<proteinExistence type="predicted"/>
<dbReference type="Pfam" id="PF13855">
    <property type="entry name" value="LRR_8"/>
    <property type="match status" value="1"/>
</dbReference>
<feature type="compositionally biased region" description="Acidic residues" evidence="3">
    <location>
        <begin position="196"/>
        <end position="207"/>
    </location>
</feature>
<protein>
    <recommendedName>
        <fullName evidence="6">Leucine-rich repeat-containing protein 27</fullName>
    </recommendedName>
</protein>
<keyword evidence="1" id="KW-0433">Leucine-rich repeat</keyword>
<dbReference type="EMBL" id="JAHHUM010002311">
    <property type="protein sequence ID" value="KAK5605203.1"/>
    <property type="molecule type" value="Genomic_DNA"/>
</dbReference>
<sequence length="439" mass="50254">MTSFDKAGETQQGFVFGVNSEVNLQRKRIPPEDTEPPQEEPTFTEMVCLRRSNLTCVPDSVVKNSLLTYLCLEGNQISSIPGSMFCSLPRLQWLDLRKNLITSLPADIGSHRSLRHLLLEANPISELPAELGNVITLRGLSLRDCPIHFPPKEVLHQGCRSILQYLRTVLAQREVTERKSLPAEEQLQLSELTESSVEEQDESADEDGLQKFRELKDELTLLEKAEMASIGHSDQKSRLLPVAKRKGSSTKIGIIPELHLLGSQYCRRSEEREEAARRELRKKHTLLEKERKGHCSSIRVTVSAVGENQLDARMGFNAVSQLESMRIFEHLQMEADSKCLLEGSRGPSQEQVFGLTAAREEDRSTRELERHVRTHVKRMQERHRNPRGTLTQQRTVTEEDLKEFRKLQARLLERKNVGRHSENPFTIYTDDTWPSFLFK</sequence>